<name>A0A8B8NHS0_9MYRT</name>
<evidence type="ECO:0000256" key="3">
    <source>
        <dbReference type="ARBA" id="ARBA00022475"/>
    </source>
</evidence>
<keyword evidence="6" id="KW-0472">Membrane</keyword>
<comment type="similarity">
    <text evidence="7">Belongs to the DVL/RTFL small polypeptides family.</text>
</comment>
<gene>
    <name evidence="9" type="primary">LOC115734863</name>
</gene>
<dbReference type="GO" id="GO:0048367">
    <property type="term" value="P:shoot system development"/>
    <property type="evidence" value="ECO:0007669"/>
    <property type="project" value="UniProtKB-ARBA"/>
</dbReference>
<dbReference type="AlphaFoldDB" id="A0A8B8NHS0"/>
<comment type="subcellular location">
    <subcellularLocation>
        <location evidence="1">Cell membrane</location>
        <topology evidence="1">Single-pass membrane protein</topology>
    </subcellularLocation>
</comment>
<evidence type="ECO:0000256" key="4">
    <source>
        <dbReference type="ARBA" id="ARBA00022692"/>
    </source>
</evidence>
<dbReference type="OrthoDB" id="602011at2759"/>
<dbReference type="PANTHER" id="PTHR47855:SF5">
    <property type="match status" value="1"/>
</dbReference>
<keyword evidence="3" id="KW-1003">Cell membrane</keyword>
<keyword evidence="8" id="KW-1185">Reference proteome</keyword>
<protein>
    <submittedName>
        <fullName evidence="9">Small polypeptide DEVIL 4-like</fullName>
    </submittedName>
</protein>
<keyword evidence="5" id="KW-1133">Transmembrane helix</keyword>
<dbReference type="Pfam" id="PF08137">
    <property type="entry name" value="DVL"/>
    <property type="match status" value="1"/>
</dbReference>
<evidence type="ECO:0000256" key="5">
    <source>
        <dbReference type="ARBA" id="ARBA00022989"/>
    </source>
</evidence>
<dbReference type="PANTHER" id="PTHR47855">
    <property type="entry name" value="OS01G0525701 PROTEIN"/>
    <property type="match status" value="1"/>
</dbReference>
<evidence type="ECO:0000313" key="9">
    <source>
        <dbReference type="RefSeq" id="XP_030521698.1"/>
    </source>
</evidence>
<evidence type="ECO:0000256" key="7">
    <source>
        <dbReference type="ARBA" id="ARBA00024340"/>
    </source>
</evidence>
<reference evidence="9" key="1">
    <citation type="submission" date="2025-08" db="UniProtKB">
        <authorList>
            <consortium name="RefSeq"/>
        </authorList>
    </citation>
    <scope>IDENTIFICATION</scope>
    <source>
        <tissue evidence="9">Leaf</tissue>
    </source>
</reference>
<keyword evidence="2" id="KW-0217">Developmental protein</keyword>
<dbReference type="GO" id="GO:0005886">
    <property type="term" value="C:plasma membrane"/>
    <property type="evidence" value="ECO:0007669"/>
    <property type="project" value="UniProtKB-SubCell"/>
</dbReference>
<dbReference type="KEGG" id="rarg:115734863"/>
<sequence>MKMMSSAALESPKRKLSIKGLGGFMKEQRGRLYIIRRCVVMLLCWQD</sequence>
<dbReference type="InterPro" id="IPR012552">
    <property type="entry name" value="DVL"/>
</dbReference>
<dbReference type="RefSeq" id="XP_030521698.1">
    <property type="nucleotide sequence ID" value="XM_030665838.2"/>
</dbReference>
<evidence type="ECO:0000313" key="8">
    <source>
        <dbReference type="Proteomes" id="UP000827889"/>
    </source>
</evidence>
<dbReference type="GO" id="GO:0008285">
    <property type="term" value="P:negative regulation of cell population proliferation"/>
    <property type="evidence" value="ECO:0007669"/>
    <property type="project" value="InterPro"/>
</dbReference>
<dbReference type="GeneID" id="115734863"/>
<proteinExistence type="inferred from homology"/>
<organism evidence="8 9">
    <name type="scientific">Rhodamnia argentea</name>
    <dbReference type="NCBI Taxonomy" id="178133"/>
    <lineage>
        <taxon>Eukaryota</taxon>
        <taxon>Viridiplantae</taxon>
        <taxon>Streptophyta</taxon>
        <taxon>Embryophyta</taxon>
        <taxon>Tracheophyta</taxon>
        <taxon>Spermatophyta</taxon>
        <taxon>Magnoliopsida</taxon>
        <taxon>eudicotyledons</taxon>
        <taxon>Gunneridae</taxon>
        <taxon>Pentapetalae</taxon>
        <taxon>rosids</taxon>
        <taxon>malvids</taxon>
        <taxon>Myrtales</taxon>
        <taxon>Myrtaceae</taxon>
        <taxon>Myrtoideae</taxon>
        <taxon>Myrteae</taxon>
        <taxon>Australasian group</taxon>
        <taxon>Rhodamnia</taxon>
    </lineage>
</organism>
<dbReference type="Proteomes" id="UP000827889">
    <property type="component" value="Chromosome 7"/>
</dbReference>
<evidence type="ECO:0000256" key="6">
    <source>
        <dbReference type="ARBA" id="ARBA00023136"/>
    </source>
</evidence>
<dbReference type="InterPro" id="IPR052153">
    <property type="entry name" value="DVL/RTFL_small_peptides"/>
</dbReference>
<accession>A0A8B8NHS0</accession>
<evidence type="ECO:0000256" key="2">
    <source>
        <dbReference type="ARBA" id="ARBA00022473"/>
    </source>
</evidence>
<evidence type="ECO:0000256" key="1">
    <source>
        <dbReference type="ARBA" id="ARBA00004162"/>
    </source>
</evidence>
<keyword evidence="4" id="KW-0812">Transmembrane</keyword>